<comment type="function">
    <text evidence="8">Part of the ABC transporter complex CysAWTP (TC 3.A.1.6.1) involved in sulfate/thiosulfate import. Probably responsible for the translocation of the substrate across the membrane.</text>
</comment>
<evidence type="ECO:0000256" key="3">
    <source>
        <dbReference type="ARBA" id="ARBA00022448"/>
    </source>
</evidence>
<dbReference type="Gene3D" id="1.10.3720.10">
    <property type="entry name" value="MetI-like"/>
    <property type="match status" value="1"/>
</dbReference>
<feature type="transmembrane region" description="Helical" evidence="9">
    <location>
        <begin position="135"/>
        <end position="153"/>
    </location>
</feature>
<dbReference type="InterPro" id="IPR035906">
    <property type="entry name" value="MetI-like_sf"/>
</dbReference>
<dbReference type="NCBIfam" id="TIGR02139">
    <property type="entry name" value="permease_CysT"/>
    <property type="match status" value="1"/>
</dbReference>
<dbReference type="RefSeq" id="WP_144354302.1">
    <property type="nucleotide sequence ID" value="NZ_CBCRVV010000033.1"/>
</dbReference>
<dbReference type="Pfam" id="PF00528">
    <property type="entry name" value="BPD_transp_1"/>
    <property type="match status" value="1"/>
</dbReference>
<comment type="subunit">
    <text evidence="2">The complex is composed of two ATP-binding proteins (CysA), two transmembrane proteins (CysT and CysW) and a solute-binding protein (CysP).</text>
</comment>
<keyword evidence="12" id="KW-1185">Reference proteome</keyword>
<evidence type="ECO:0000256" key="8">
    <source>
        <dbReference type="ARBA" id="ARBA00025323"/>
    </source>
</evidence>
<evidence type="ECO:0000256" key="4">
    <source>
        <dbReference type="ARBA" id="ARBA00022692"/>
    </source>
</evidence>
<comment type="similarity">
    <text evidence="9">Belongs to the binding-protein-dependent transport system permease family. CysTW subfamily.</text>
</comment>
<evidence type="ECO:0000256" key="1">
    <source>
        <dbReference type="ARBA" id="ARBA00004651"/>
    </source>
</evidence>
<dbReference type="SUPFAM" id="SSF161098">
    <property type="entry name" value="MetI-like"/>
    <property type="match status" value="1"/>
</dbReference>
<dbReference type="PANTHER" id="PTHR30406:SF10">
    <property type="entry name" value="SULFATE TRANSPORT SYSTEM PERMEASE PROTEIN CYST"/>
    <property type="match status" value="1"/>
</dbReference>
<organism evidence="11 12">
    <name type="scientific">Rariglobus hedericola</name>
    <dbReference type="NCBI Taxonomy" id="2597822"/>
    <lineage>
        <taxon>Bacteria</taxon>
        <taxon>Pseudomonadati</taxon>
        <taxon>Verrucomicrobiota</taxon>
        <taxon>Opitutia</taxon>
        <taxon>Opitutales</taxon>
        <taxon>Opitutaceae</taxon>
        <taxon>Rariglobus</taxon>
    </lineage>
</organism>
<dbReference type="AlphaFoldDB" id="A0A556QDH1"/>
<feature type="transmembrane region" description="Helical" evidence="9">
    <location>
        <begin position="239"/>
        <end position="263"/>
    </location>
</feature>
<feature type="domain" description="ABC transmembrane type-1" evidence="10">
    <location>
        <begin position="57"/>
        <end position="260"/>
    </location>
</feature>
<evidence type="ECO:0000256" key="7">
    <source>
        <dbReference type="ARBA" id="ARBA00023136"/>
    </source>
</evidence>
<comment type="subcellular location">
    <subcellularLocation>
        <location evidence="1">Cell membrane</location>
        <topology evidence="1">Multi-pass membrane protein</topology>
    </subcellularLocation>
</comment>
<dbReference type="PANTHER" id="PTHR30406">
    <property type="entry name" value="SULFATE TRANSPORT SYSTEM PERMEASE PROTEIN"/>
    <property type="match status" value="1"/>
</dbReference>
<dbReference type="GO" id="GO:0015419">
    <property type="term" value="F:ABC-type sulfate transporter activity"/>
    <property type="evidence" value="ECO:0007669"/>
    <property type="project" value="UniProtKB-UniRule"/>
</dbReference>
<evidence type="ECO:0000256" key="5">
    <source>
        <dbReference type="ARBA" id="ARBA00022989"/>
    </source>
</evidence>
<dbReference type="GO" id="GO:0005886">
    <property type="term" value="C:plasma membrane"/>
    <property type="evidence" value="ECO:0007669"/>
    <property type="project" value="UniProtKB-SubCell"/>
</dbReference>
<keyword evidence="3 9" id="KW-0813">Transport</keyword>
<feature type="transmembrane region" description="Helical" evidence="9">
    <location>
        <begin position="12"/>
        <end position="34"/>
    </location>
</feature>
<dbReference type="InterPro" id="IPR011865">
    <property type="entry name" value="CysT_permease"/>
</dbReference>
<keyword evidence="6 9" id="KW-0764">Sulfate transport</keyword>
<evidence type="ECO:0000259" key="10">
    <source>
        <dbReference type="PROSITE" id="PS50928"/>
    </source>
</evidence>
<gene>
    <name evidence="11" type="primary">cysT</name>
    <name evidence="11" type="ORF">FPL22_17315</name>
</gene>
<dbReference type="OrthoDB" id="9795403at2"/>
<feature type="transmembrane region" description="Helical" evidence="9">
    <location>
        <begin position="101"/>
        <end position="123"/>
    </location>
</feature>
<dbReference type="EMBL" id="VMBG01000005">
    <property type="protein sequence ID" value="TSJ74703.1"/>
    <property type="molecule type" value="Genomic_DNA"/>
</dbReference>
<keyword evidence="4 9" id="KW-0812">Transmembrane</keyword>
<feature type="transmembrane region" description="Helical" evidence="9">
    <location>
        <begin position="173"/>
        <end position="195"/>
    </location>
</feature>
<name>A0A556QDH1_9BACT</name>
<accession>A0A556QDH1</accession>
<evidence type="ECO:0000256" key="2">
    <source>
        <dbReference type="ARBA" id="ARBA00011779"/>
    </source>
</evidence>
<evidence type="ECO:0000256" key="6">
    <source>
        <dbReference type="ARBA" id="ARBA00023032"/>
    </source>
</evidence>
<dbReference type="CDD" id="cd06261">
    <property type="entry name" value="TM_PBP2"/>
    <property type="match status" value="1"/>
</dbReference>
<dbReference type="Proteomes" id="UP000315648">
    <property type="component" value="Unassembled WGS sequence"/>
</dbReference>
<protein>
    <recommendedName>
        <fullName evidence="9">Sulfate transport system permease protein CysT</fullName>
    </recommendedName>
</protein>
<evidence type="ECO:0000256" key="9">
    <source>
        <dbReference type="RuleBase" id="RU366001"/>
    </source>
</evidence>
<sequence>MSHQRVIPGFGYTLGGTLLFLSFATLLPLGALVLKAAGLSWAEFWSYISDPRAVATYKVTLTSALLATFFNVILGLLVAWILVRYDFPGRRFLDAAVDLPFALPTAVAGLTLATLLVPTGLIGQLFAPFGWKISYALPGMVIAMTFTSFPFVVRTVQPVLADLDPHLEEASMNLGAGQVLTFWKVILPELLPALLAGTTLSLVRALGEFGAVVFIAGNLPFKTEISSLLIYIRVGESDYAGAAALATVILASALVVLVVMNIIQGRLYRRLHG</sequence>
<keyword evidence="5 9" id="KW-1133">Transmembrane helix</keyword>
<evidence type="ECO:0000313" key="11">
    <source>
        <dbReference type="EMBL" id="TSJ74703.1"/>
    </source>
</evidence>
<feature type="transmembrane region" description="Helical" evidence="9">
    <location>
        <begin position="55"/>
        <end position="81"/>
    </location>
</feature>
<comment type="function">
    <text evidence="9">Part of the ABC transporter complex (TC 3.A.1.6.1) involved in sulfate/thiosulfate import.</text>
</comment>
<reference evidence="11 12" key="1">
    <citation type="submission" date="2019-07" db="EMBL/GenBank/DDBJ databases">
        <title>Description of 53C-WASEF.</title>
        <authorList>
            <person name="Pitt A."/>
            <person name="Hahn M.W."/>
        </authorList>
    </citation>
    <scope>NUCLEOTIDE SEQUENCE [LARGE SCALE GENOMIC DNA]</scope>
    <source>
        <strain evidence="11 12">53C-WASEF</strain>
    </source>
</reference>
<keyword evidence="7 9" id="KW-0472">Membrane</keyword>
<dbReference type="InterPro" id="IPR000515">
    <property type="entry name" value="MetI-like"/>
</dbReference>
<dbReference type="PROSITE" id="PS50928">
    <property type="entry name" value="ABC_TM1"/>
    <property type="match status" value="1"/>
</dbReference>
<proteinExistence type="inferred from homology"/>
<comment type="caution">
    <text evidence="9">Lacks conserved residue(s) required for the propagation of feature annotation.</text>
</comment>
<dbReference type="NCBIfam" id="TIGR00969">
    <property type="entry name" value="3a0106s02"/>
    <property type="match status" value="1"/>
</dbReference>
<dbReference type="FunFam" id="1.10.3720.10:FF:000004">
    <property type="entry name" value="Sulfate transport system permease protein CysT"/>
    <property type="match status" value="1"/>
</dbReference>
<dbReference type="InterPro" id="IPR005667">
    <property type="entry name" value="Sulph_transpt2"/>
</dbReference>
<evidence type="ECO:0000313" key="12">
    <source>
        <dbReference type="Proteomes" id="UP000315648"/>
    </source>
</evidence>
<comment type="caution">
    <text evidence="11">The sequence shown here is derived from an EMBL/GenBank/DDBJ whole genome shotgun (WGS) entry which is preliminary data.</text>
</comment>